<proteinExistence type="predicted"/>
<accession>A0ABR0A6R3</accession>
<protein>
    <submittedName>
        <fullName evidence="1">Uncharacterized protein</fullName>
    </submittedName>
</protein>
<name>A0ABR0A6R3_9CRUS</name>
<gene>
    <name evidence="1" type="ORF">OUZ56_002769</name>
</gene>
<sequence>MRVEYTRFDVGQLSSSFNTGVKLKTWPTPTESESSLTERRLGLDWLGQHIPAQKETRPGSLVSHTLATALVALPVYR</sequence>
<evidence type="ECO:0000313" key="1">
    <source>
        <dbReference type="EMBL" id="KAK4020824.1"/>
    </source>
</evidence>
<dbReference type="Proteomes" id="UP001234178">
    <property type="component" value="Unassembled WGS sequence"/>
</dbReference>
<keyword evidence="2" id="KW-1185">Reference proteome</keyword>
<organism evidence="1 2">
    <name type="scientific">Daphnia magna</name>
    <dbReference type="NCBI Taxonomy" id="35525"/>
    <lineage>
        <taxon>Eukaryota</taxon>
        <taxon>Metazoa</taxon>
        <taxon>Ecdysozoa</taxon>
        <taxon>Arthropoda</taxon>
        <taxon>Crustacea</taxon>
        <taxon>Branchiopoda</taxon>
        <taxon>Diplostraca</taxon>
        <taxon>Cladocera</taxon>
        <taxon>Anomopoda</taxon>
        <taxon>Daphniidae</taxon>
        <taxon>Daphnia</taxon>
    </lineage>
</organism>
<evidence type="ECO:0000313" key="2">
    <source>
        <dbReference type="Proteomes" id="UP001234178"/>
    </source>
</evidence>
<dbReference type="EMBL" id="JAOYFB010000036">
    <property type="protein sequence ID" value="KAK4020824.1"/>
    <property type="molecule type" value="Genomic_DNA"/>
</dbReference>
<reference evidence="1 2" key="1">
    <citation type="journal article" date="2023" name="Nucleic Acids Res.">
        <title>The hologenome of Daphnia magna reveals possible DNA methylation and microbiome-mediated evolution of the host genome.</title>
        <authorList>
            <person name="Chaturvedi A."/>
            <person name="Li X."/>
            <person name="Dhandapani V."/>
            <person name="Marshall H."/>
            <person name="Kissane S."/>
            <person name="Cuenca-Cambronero M."/>
            <person name="Asole G."/>
            <person name="Calvet F."/>
            <person name="Ruiz-Romero M."/>
            <person name="Marangio P."/>
            <person name="Guigo R."/>
            <person name="Rago D."/>
            <person name="Mirbahai L."/>
            <person name="Eastwood N."/>
            <person name="Colbourne J.K."/>
            <person name="Zhou J."/>
            <person name="Mallon E."/>
            <person name="Orsini L."/>
        </authorList>
    </citation>
    <scope>NUCLEOTIDE SEQUENCE [LARGE SCALE GENOMIC DNA]</scope>
    <source>
        <strain evidence="1">LRV0_1</strain>
    </source>
</reference>
<comment type="caution">
    <text evidence="1">The sequence shown here is derived from an EMBL/GenBank/DDBJ whole genome shotgun (WGS) entry which is preliminary data.</text>
</comment>